<keyword evidence="2" id="KW-1185">Reference proteome</keyword>
<name>A0A0A8X216_MESS1</name>
<comment type="caution">
    <text evidence="1">The sequence shown here is derived from an EMBL/GenBank/DDBJ whole genome shotgun (WGS) entry which is preliminary data.</text>
</comment>
<dbReference type="Proteomes" id="UP000031014">
    <property type="component" value="Unassembled WGS sequence"/>
</dbReference>
<accession>A0A0A8X216</accession>
<evidence type="ECO:0000313" key="1">
    <source>
        <dbReference type="EMBL" id="GAM13077.1"/>
    </source>
</evidence>
<reference evidence="1 2" key="1">
    <citation type="submission" date="2013-06" db="EMBL/GenBank/DDBJ databases">
        <title>Whole genome shotgun sequence of Bacillus selenatarsenatis SF-1.</title>
        <authorList>
            <person name="Kuroda M."/>
            <person name="Sei K."/>
            <person name="Yamashita M."/>
            <person name="Ike M."/>
        </authorList>
    </citation>
    <scope>NUCLEOTIDE SEQUENCE [LARGE SCALE GENOMIC DNA]</scope>
    <source>
        <strain evidence="1 2">SF-1</strain>
    </source>
</reference>
<protein>
    <submittedName>
        <fullName evidence="1">Uncharacterized protein</fullName>
    </submittedName>
</protein>
<dbReference type="EMBL" id="BASE01000025">
    <property type="protein sequence ID" value="GAM13077.1"/>
    <property type="molecule type" value="Genomic_DNA"/>
</dbReference>
<dbReference type="AlphaFoldDB" id="A0A0A8X216"/>
<sequence>MRIDLSRDQYLTLVKLLQLGNWPLGLTEANQELVSKAEDLEQYIFSLSRDFEAGDGIYYDEEEEYYYLSEHLRDTVEMIIDEYEEDVFWDQLTHKLATIDLKREVSINTSIEQKINRLFELKARYEKYFLENGLNKIDIL</sequence>
<dbReference type="OrthoDB" id="5638364at2"/>
<evidence type="ECO:0000313" key="2">
    <source>
        <dbReference type="Proteomes" id="UP000031014"/>
    </source>
</evidence>
<gene>
    <name evidence="1" type="ORF">SAMD00020551_1213</name>
</gene>
<proteinExistence type="predicted"/>
<dbReference type="RefSeq" id="WP_041964956.1">
    <property type="nucleotide sequence ID" value="NZ_BASE01000025.1"/>
</dbReference>
<organism evidence="1 2">
    <name type="scientific">Mesobacillus selenatarsenatis (strain DSM 18680 / JCM 14380 / FERM P-15431 / SF-1)</name>
    <dbReference type="NCBI Taxonomy" id="1321606"/>
    <lineage>
        <taxon>Bacteria</taxon>
        <taxon>Bacillati</taxon>
        <taxon>Bacillota</taxon>
        <taxon>Bacilli</taxon>
        <taxon>Bacillales</taxon>
        <taxon>Bacillaceae</taxon>
        <taxon>Mesobacillus</taxon>
    </lineage>
</organism>